<keyword evidence="3 11" id="KW-0347">Helicase</keyword>
<sequence>MLDSALPTNDLLELDTAVDTDAIDSADTAEDDGRKPRHRASGKGRFEPTGVTFADLGLPAPLLRALTDAGINQPFPIQTATLPDALAGRDVLGRAQTGSGKTLAFGLALLARLDGGEAKPLRPRALVLVPTRELALQVSDALTPLARSLGLWCRTAVGGMSFPRQAEALRRGVDLLIATPGRLSDHVRQGTCVLDSVQYSAIDEADQMADMGFLPQVREILDLTNRDGQVLLFSATLDGDVDQLVRRYLSNPVTHSVDSSTASVSTMEHHMLLVSKQDKADVITEMAAREGRTIMFVRTKHHVDRLADKLRSVGVRAGALHGGKTQGARNRVLSQFRDGDMPVLVATDVAARGIHVDGVSLVVHVDPPADPKDYLHRAGRTARAGEAGTVVTVVTHDQRRTVVRLTDKAGVKPEHTKVRPGDADLIRITGARVPSGEPVVEKPVPVRATRSGHTARRTGGEFRRRTGGFEGRGPRESRAVSGRGTERNEGHPRDDRREPSRDHRTRDFGARDTRAPREGGAARDGGFRGDRAPREGGFRDSQPREGGYRGDSSRSRDFRPDRAPRDGAPREGGFRGATGTRDGGAPRAGGFRDRAPRDRDARAPREFGGGDTNRGYAPREGGRTDSARSWRDDRR</sequence>
<feature type="domain" description="Helicase ATP-binding" evidence="8">
    <location>
        <begin position="82"/>
        <end position="255"/>
    </location>
</feature>
<dbReference type="EMBL" id="BSSD01000002">
    <property type="protein sequence ID" value="GLW91034.1"/>
    <property type="molecule type" value="Genomic_DNA"/>
</dbReference>
<dbReference type="Pfam" id="PF00270">
    <property type="entry name" value="DEAD"/>
    <property type="match status" value="1"/>
</dbReference>
<dbReference type="PROSITE" id="PS51192">
    <property type="entry name" value="HELICASE_ATP_BIND_1"/>
    <property type="match status" value="1"/>
</dbReference>
<dbReference type="InterPro" id="IPR014014">
    <property type="entry name" value="RNA_helicase_DEAD_Q_motif"/>
</dbReference>
<evidence type="ECO:0000313" key="12">
    <source>
        <dbReference type="Proteomes" id="UP001165042"/>
    </source>
</evidence>
<protein>
    <submittedName>
        <fullName evidence="11">RNA helicase</fullName>
    </submittedName>
</protein>
<evidence type="ECO:0000259" key="9">
    <source>
        <dbReference type="PROSITE" id="PS51194"/>
    </source>
</evidence>
<organism evidence="11 12">
    <name type="scientific">Actinokineospora globicatena</name>
    <dbReference type="NCBI Taxonomy" id="103729"/>
    <lineage>
        <taxon>Bacteria</taxon>
        <taxon>Bacillati</taxon>
        <taxon>Actinomycetota</taxon>
        <taxon>Actinomycetes</taxon>
        <taxon>Pseudonocardiales</taxon>
        <taxon>Pseudonocardiaceae</taxon>
        <taxon>Actinokineospora</taxon>
    </lineage>
</organism>
<keyword evidence="2" id="KW-0378">Hydrolase</keyword>
<dbReference type="CDD" id="cd18787">
    <property type="entry name" value="SF2_C_DEAD"/>
    <property type="match status" value="1"/>
</dbReference>
<dbReference type="SUPFAM" id="SSF52540">
    <property type="entry name" value="P-loop containing nucleoside triphosphate hydrolases"/>
    <property type="match status" value="1"/>
</dbReference>
<dbReference type="PANTHER" id="PTHR47959">
    <property type="entry name" value="ATP-DEPENDENT RNA HELICASE RHLE-RELATED"/>
    <property type="match status" value="1"/>
</dbReference>
<dbReference type="SMART" id="SM00487">
    <property type="entry name" value="DEXDc"/>
    <property type="match status" value="1"/>
</dbReference>
<dbReference type="InterPro" id="IPR044742">
    <property type="entry name" value="DEAD/DEAH_RhlB"/>
</dbReference>
<dbReference type="InterPro" id="IPR027417">
    <property type="entry name" value="P-loop_NTPase"/>
</dbReference>
<dbReference type="GO" id="GO:0005829">
    <property type="term" value="C:cytosol"/>
    <property type="evidence" value="ECO:0007669"/>
    <property type="project" value="TreeGrafter"/>
</dbReference>
<feature type="compositionally biased region" description="Basic and acidic residues" evidence="7">
    <location>
        <begin position="590"/>
        <end position="605"/>
    </location>
</feature>
<gene>
    <name evidence="11" type="ORF">Aglo03_18500</name>
</gene>
<dbReference type="Proteomes" id="UP001165042">
    <property type="component" value="Unassembled WGS sequence"/>
</dbReference>
<dbReference type="GO" id="GO:0003724">
    <property type="term" value="F:RNA helicase activity"/>
    <property type="evidence" value="ECO:0007669"/>
    <property type="project" value="InterPro"/>
</dbReference>
<keyword evidence="1" id="KW-0547">Nucleotide-binding</keyword>
<proteinExistence type="inferred from homology"/>
<dbReference type="SMART" id="SM00490">
    <property type="entry name" value="HELICc"/>
    <property type="match status" value="1"/>
</dbReference>
<evidence type="ECO:0000259" key="8">
    <source>
        <dbReference type="PROSITE" id="PS51192"/>
    </source>
</evidence>
<evidence type="ECO:0000256" key="3">
    <source>
        <dbReference type="ARBA" id="ARBA00022806"/>
    </source>
</evidence>
<evidence type="ECO:0000256" key="7">
    <source>
        <dbReference type="SAM" id="MobiDB-lite"/>
    </source>
</evidence>
<evidence type="ECO:0000256" key="2">
    <source>
        <dbReference type="ARBA" id="ARBA00022801"/>
    </source>
</evidence>
<dbReference type="CDD" id="cd00268">
    <property type="entry name" value="DEADc"/>
    <property type="match status" value="1"/>
</dbReference>
<dbReference type="InterPro" id="IPR014001">
    <property type="entry name" value="Helicase_ATP-bd"/>
</dbReference>
<feature type="short sequence motif" description="Q motif" evidence="6">
    <location>
        <begin position="51"/>
        <end position="79"/>
    </location>
</feature>
<dbReference type="Pfam" id="PF00271">
    <property type="entry name" value="Helicase_C"/>
    <property type="match status" value="1"/>
</dbReference>
<dbReference type="RefSeq" id="WP_253838975.1">
    <property type="nucleotide sequence ID" value="NZ_BAAAVC010000003.1"/>
</dbReference>
<evidence type="ECO:0000256" key="5">
    <source>
        <dbReference type="ARBA" id="ARBA00038437"/>
    </source>
</evidence>
<evidence type="ECO:0000256" key="1">
    <source>
        <dbReference type="ARBA" id="ARBA00022741"/>
    </source>
</evidence>
<dbReference type="GO" id="GO:0016787">
    <property type="term" value="F:hydrolase activity"/>
    <property type="evidence" value="ECO:0007669"/>
    <property type="project" value="UniProtKB-KW"/>
</dbReference>
<dbReference type="Gene3D" id="3.40.50.300">
    <property type="entry name" value="P-loop containing nucleotide triphosphate hydrolases"/>
    <property type="match status" value="2"/>
</dbReference>
<evidence type="ECO:0000256" key="6">
    <source>
        <dbReference type="PROSITE-ProRule" id="PRU00552"/>
    </source>
</evidence>
<dbReference type="PROSITE" id="PS51194">
    <property type="entry name" value="HELICASE_CTER"/>
    <property type="match status" value="1"/>
</dbReference>
<dbReference type="PROSITE" id="PS51195">
    <property type="entry name" value="Q_MOTIF"/>
    <property type="match status" value="1"/>
</dbReference>
<dbReference type="GO" id="GO:0003676">
    <property type="term" value="F:nucleic acid binding"/>
    <property type="evidence" value="ECO:0007669"/>
    <property type="project" value="InterPro"/>
</dbReference>
<dbReference type="GO" id="GO:0005524">
    <property type="term" value="F:ATP binding"/>
    <property type="evidence" value="ECO:0007669"/>
    <property type="project" value="UniProtKB-KW"/>
</dbReference>
<keyword evidence="4" id="KW-0067">ATP-binding</keyword>
<reference evidence="11" key="1">
    <citation type="submission" date="2023-02" db="EMBL/GenBank/DDBJ databases">
        <title>Actinokineospora globicatena NBRC 15670.</title>
        <authorList>
            <person name="Ichikawa N."/>
            <person name="Sato H."/>
            <person name="Tonouchi N."/>
        </authorList>
    </citation>
    <scope>NUCLEOTIDE SEQUENCE</scope>
    <source>
        <strain evidence="11">NBRC 15670</strain>
    </source>
</reference>
<comment type="similarity">
    <text evidence="5">Belongs to the DEAD box helicase family.</text>
</comment>
<feature type="region of interest" description="Disordered" evidence="7">
    <location>
        <begin position="436"/>
        <end position="635"/>
    </location>
</feature>
<feature type="compositionally biased region" description="Basic and acidic residues" evidence="7">
    <location>
        <begin position="620"/>
        <end position="635"/>
    </location>
</feature>
<name>A0A9W6QM10_9PSEU</name>
<dbReference type="PANTHER" id="PTHR47959:SF13">
    <property type="entry name" value="ATP-DEPENDENT RNA HELICASE RHLE"/>
    <property type="match status" value="1"/>
</dbReference>
<feature type="domain" description="Helicase C-terminal" evidence="9">
    <location>
        <begin position="266"/>
        <end position="426"/>
    </location>
</feature>
<dbReference type="InterPro" id="IPR011545">
    <property type="entry name" value="DEAD/DEAH_box_helicase_dom"/>
</dbReference>
<evidence type="ECO:0000313" key="11">
    <source>
        <dbReference type="EMBL" id="GLW91034.1"/>
    </source>
</evidence>
<evidence type="ECO:0000259" key="10">
    <source>
        <dbReference type="PROSITE" id="PS51195"/>
    </source>
</evidence>
<dbReference type="InterPro" id="IPR050079">
    <property type="entry name" value="DEAD_box_RNA_helicase"/>
</dbReference>
<dbReference type="AlphaFoldDB" id="A0A9W6QM10"/>
<feature type="compositionally biased region" description="Basic and acidic residues" evidence="7">
    <location>
        <begin position="472"/>
        <end position="573"/>
    </location>
</feature>
<dbReference type="InterPro" id="IPR001650">
    <property type="entry name" value="Helicase_C-like"/>
</dbReference>
<comment type="caution">
    <text evidence="11">The sequence shown here is derived from an EMBL/GenBank/DDBJ whole genome shotgun (WGS) entry which is preliminary data.</text>
</comment>
<accession>A0A9W6QM10</accession>
<evidence type="ECO:0000256" key="4">
    <source>
        <dbReference type="ARBA" id="ARBA00022840"/>
    </source>
</evidence>
<feature type="region of interest" description="Disordered" evidence="7">
    <location>
        <begin position="22"/>
        <end position="46"/>
    </location>
</feature>
<feature type="domain" description="DEAD-box RNA helicase Q" evidence="10">
    <location>
        <begin position="51"/>
        <end position="79"/>
    </location>
</feature>
<keyword evidence="12" id="KW-1185">Reference proteome</keyword>